<evidence type="ECO:0000256" key="2">
    <source>
        <dbReference type="ARBA" id="ARBA00022448"/>
    </source>
</evidence>
<keyword evidence="2" id="KW-0813">Transport</keyword>
<dbReference type="CDD" id="cd17327">
    <property type="entry name" value="MFS_FEN2_like"/>
    <property type="match status" value="1"/>
</dbReference>
<dbReference type="PhylomeDB" id="A0A060T107"/>
<evidence type="ECO:0000313" key="9">
    <source>
        <dbReference type="EMBL" id="CDP34775.1"/>
    </source>
</evidence>
<keyword evidence="3 7" id="KW-0812">Transmembrane</keyword>
<evidence type="ECO:0000259" key="8">
    <source>
        <dbReference type="PROSITE" id="PS50850"/>
    </source>
</evidence>
<proteinExistence type="inferred from homology"/>
<dbReference type="PANTHER" id="PTHR43791:SF1">
    <property type="entry name" value="ALLANTOATE PERMEASE"/>
    <property type="match status" value="1"/>
</dbReference>
<dbReference type="InterPro" id="IPR020846">
    <property type="entry name" value="MFS_dom"/>
</dbReference>
<dbReference type="InterPro" id="IPR011701">
    <property type="entry name" value="MFS"/>
</dbReference>
<evidence type="ECO:0000256" key="6">
    <source>
        <dbReference type="ARBA" id="ARBA00037968"/>
    </source>
</evidence>
<dbReference type="Gene3D" id="1.20.1250.20">
    <property type="entry name" value="MFS general substrate transporter like domains"/>
    <property type="match status" value="2"/>
</dbReference>
<dbReference type="Pfam" id="PF07690">
    <property type="entry name" value="MFS_1"/>
    <property type="match status" value="1"/>
</dbReference>
<dbReference type="GO" id="GO:0022857">
    <property type="term" value="F:transmembrane transporter activity"/>
    <property type="evidence" value="ECO:0007669"/>
    <property type="project" value="InterPro"/>
</dbReference>
<feature type="transmembrane region" description="Helical" evidence="7">
    <location>
        <begin position="161"/>
        <end position="181"/>
    </location>
</feature>
<dbReference type="PANTHER" id="PTHR43791">
    <property type="entry name" value="PERMEASE-RELATED"/>
    <property type="match status" value="1"/>
</dbReference>
<organism evidence="9">
    <name type="scientific">Blastobotrys adeninivorans</name>
    <name type="common">Yeast</name>
    <name type="synonym">Arxula adeninivorans</name>
    <dbReference type="NCBI Taxonomy" id="409370"/>
    <lineage>
        <taxon>Eukaryota</taxon>
        <taxon>Fungi</taxon>
        <taxon>Dikarya</taxon>
        <taxon>Ascomycota</taxon>
        <taxon>Saccharomycotina</taxon>
        <taxon>Dipodascomycetes</taxon>
        <taxon>Dipodascales</taxon>
        <taxon>Trichomonascaceae</taxon>
        <taxon>Blastobotrys</taxon>
    </lineage>
</organism>
<comment type="subcellular location">
    <subcellularLocation>
        <location evidence="1">Membrane</location>
        <topology evidence="1">Multi-pass membrane protein</topology>
    </subcellularLocation>
</comment>
<gene>
    <name evidence="9" type="ORF">GNLVRS02_ARAD1C20218g</name>
</gene>
<dbReference type="SUPFAM" id="SSF103473">
    <property type="entry name" value="MFS general substrate transporter"/>
    <property type="match status" value="1"/>
</dbReference>
<feature type="transmembrane region" description="Helical" evidence="7">
    <location>
        <begin position="358"/>
        <end position="381"/>
    </location>
</feature>
<dbReference type="AlphaFoldDB" id="A0A060T107"/>
<feature type="domain" description="Major facilitator superfamily (MFS) profile" evidence="8">
    <location>
        <begin position="65"/>
        <end position="480"/>
    </location>
</feature>
<feature type="transmembrane region" description="Helical" evidence="7">
    <location>
        <begin position="107"/>
        <end position="127"/>
    </location>
</feature>
<dbReference type="FunFam" id="1.20.1250.20:FF:000064">
    <property type="entry name" value="MFS allantoate transporter"/>
    <property type="match status" value="1"/>
</dbReference>
<dbReference type="EMBL" id="HG937693">
    <property type="protein sequence ID" value="CDP34775.1"/>
    <property type="molecule type" value="Genomic_DNA"/>
</dbReference>
<feature type="transmembrane region" description="Helical" evidence="7">
    <location>
        <begin position="453"/>
        <end position="475"/>
    </location>
</feature>
<reference evidence="9" key="1">
    <citation type="submission" date="2014-02" db="EMBL/GenBank/DDBJ databases">
        <authorList>
            <person name="Genoscope - CEA"/>
        </authorList>
    </citation>
    <scope>NUCLEOTIDE SEQUENCE</scope>
    <source>
        <strain evidence="9">LS3</strain>
    </source>
</reference>
<dbReference type="PROSITE" id="PS50850">
    <property type="entry name" value="MFS"/>
    <property type="match status" value="1"/>
</dbReference>
<keyword evidence="5 7" id="KW-0472">Membrane</keyword>
<reference evidence="9" key="2">
    <citation type="submission" date="2014-06" db="EMBL/GenBank/DDBJ databases">
        <title>The complete genome of Blastobotrys (Arxula) adeninivorans LS3 - a yeast of biotechnological interest.</title>
        <authorList>
            <person name="Kunze G."/>
            <person name="Gaillardin C."/>
            <person name="Czernicka M."/>
            <person name="Durrens P."/>
            <person name="Martin T."/>
            <person name="Boer E."/>
            <person name="Gabaldon T."/>
            <person name="Cruz J."/>
            <person name="Talla E."/>
            <person name="Marck C."/>
            <person name="Goffeau A."/>
            <person name="Barbe V."/>
            <person name="Baret P."/>
            <person name="Baronian K."/>
            <person name="Beier S."/>
            <person name="Bleykasten C."/>
            <person name="Bode R."/>
            <person name="Casaregola S."/>
            <person name="Despons L."/>
            <person name="Fairhead C."/>
            <person name="Giersberg M."/>
            <person name="Gierski P."/>
            <person name="Hahnel U."/>
            <person name="Hartmann A."/>
            <person name="Jankowska D."/>
            <person name="Jubin C."/>
            <person name="Jung P."/>
            <person name="Lafontaine I."/>
            <person name="Leh-Louis V."/>
            <person name="Lemaire M."/>
            <person name="Marcet-Houben M."/>
            <person name="Mascher M."/>
            <person name="Morel G."/>
            <person name="Richard G.-F."/>
            <person name="Riechen J."/>
            <person name="Sacerdot C."/>
            <person name="Sarkar A."/>
            <person name="Savel G."/>
            <person name="Schacherer J."/>
            <person name="Sherman D."/>
            <person name="Straub M.-L."/>
            <person name="Stein N."/>
            <person name="Thierry A."/>
            <person name="Trautwein-Schult A."/>
            <person name="Westhof E."/>
            <person name="Worch S."/>
            <person name="Dujon B."/>
            <person name="Souciet J.-L."/>
            <person name="Wincker P."/>
            <person name="Scholz U."/>
            <person name="Neuveglise N."/>
        </authorList>
    </citation>
    <scope>NUCLEOTIDE SEQUENCE</scope>
    <source>
        <strain evidence="9">LS3</strain>
    </source>
</reference>
<feature type="transmembrane region" description="Helical" evidence="7">
    <location>
        <begin position="193"/>
        <end position="213"/>
    </location>
</feature>
<evidence type="ECO:0000256" key="7">
    <source>
        <dbReference type="SAM" id="Phobius"/>
    </source>
</evidence>
<evidence type="ECO:0000256" key="5">
    <source>
        <dbReference type="ARBA" id="ARBA00023136"/>
    </source>
</evidence>
<dbReference type="InterPro" id="IPR036259">
    <property type="entry name" value="MFS_trans_sf"/>
</dbReference>
<feature type="transmembrane region" description="Helical" evidence="7">
    <location>
        <begin position="388"/>
        <end position="408"/>
    </location>
</feature>
<accession>A0A060T107</accession>
<comment type="similarity">
    <text evidence="6">Belongs to the major facilitator superfamily. Allantoate permease family.</text>
</comment>
<feature type="transmembrane region" description="Helical" evidence="7">
    <location>
        <begin position="297"/>
        <end position="320"/>
    </location>
</feature>
<evidence type="ECO:0000256" key="4">
    <source>
        <dbReference type="ARBA" id="ARBA00022989"/>
    </source>
</evidence>
<sequence>MKKNAKELTEDQSSDHGTKVVYETTEKEIRPGDVDLAYQLAQESHGIVIDEKTNRRLLWKTDRYVCPLLCLVYAIQFMDKVSNSGAAVMGLLEDLEMTTPMYSWTGTGFYLGYLAFEFPAALLLQRFPVVKTAAAFIVIWGIIMCCHAAVHNYAGFETMRVLLGALESGITPAFVIITGQWYKREEQFFRTSIWFSFNGLGTILSSSMAYGIYQRQLHGSIPIAGWRLIYAIMGGMTIFSGLLLGLHLPDTPAQAWFLSKEEKLQVVERIRSNKQGFGNRHFKWEQFREVFVDIRTYIMFVYVIAANIPNGSITNFSTILIKGMNYSTSETLLLNMPSGGVELVGCMLFGFFGRRLGVGLPVAIAGNLIFSLLAMCLLGFAKNNYAQMVGIWLFGASPVPYICLLSNISSNTAGHTKKVVSNAIFLIGYCVGNMIGPQTFKTSEAPTYTTAKVTMVVCAVIQALTLISLMVYYIIENKRRDRRNESLDIEDSEFADLTDKQNPEFRYVI</sequence>
<evidence type="ECO:0000256" key="3">
    <source>
        <dbReference type="ARBA" id="ARBA00022692"/>
    </source>
</evidence>
<dbReference type="GO" id="GO:0016020">
    <property type="term" value="C:membrane"/>
    <property type="evidence" value="ECO:0007669"/>
    <property type="project" value="UniProtKB-SubCell"/>
</dbReference>
<name>A0A060T107_BLAAD</name>
<feature type="transmembrane region" description="Helical" evidence="7">
    <location>
        <begin position="133"/>
        <end position="154"/>
    </location>
</feature>
<feature type="transmembrane region" description="Helical" evidence="7">
    <location>
        <begin position="225"/>
        <end position="248"/>
    </location>
</feature>
<keyword evidence="4 7" id="KW-1133">Transmembrane helix</keyword>
<protein>
    <submittedName>
        <fullName evidence="9">ARAD1C20218p</fullName>
    </submittedName>
</protein>
<evidence type="ECO:0000256" key="1">
    <source>
        <dbReference type="ARBA" id="ARBA00004141"/>
    </source>
</evidence>